<dbReference type="Pfam" id="PF00126">
    <property type="entry name" value="HTH_1"/>
    <property type="match status" value="1"/>
</dbReference>
<dbReference type="PRINTS" id="PR00039">
    <property type="entry name" value="HTHLYSR"/>
</dbReference>
<evidence type="ECO:0000256" key="1">
    <source>
        <dbReference type="ARBA" id="ARBA00009437"/>
    </source>
</evidence>
<dbReference type="InterPro" id="IPR036390">
    <property type="entry name" value="WH_DNA-bd_sf"/>
</dbReference>
<gene>
    <name evidence="6" type="ORF">FPZ08_11600</name>
</gene>
<dbReference type="Pfam" id="PF03466">
    <property type="entry name" value="LysR_substrate"/>
    <property type="match status" value="1"/>
</dbReference>
<dbReference type="GO" id="GO:0043565">
    <property type="term" value="F:sequence-specific DNA binding"/>
    <property type="evidence" value="ECO:0007669"/>
    <property type="project" value="TreeGrafter"/>
</dbReference>
<dbReference type="OrthoDB" id="7840053at2"/>
<evidence type="ECO:0000259" key="5">
    <source>
        <dbReference type="PROSITE" id="PS50931"/>
    </source>
</evidence>
<dbReference type="SUPFAM" id="SSF46785">
    <property type="entry name" value="Winged helix' DNA-binding domain"/>
    <property type="match status" value="1"/>
</dbReference>
<protein>
    <submittedName>
        <fullName evidence="6">LysR family transcriptional regulator</fullName>
    </submittedName>
</protein>
<keyword evidence="7" id="KW-1185">Reference proteome</keyword>
<evidence type="ECO:0000313" key="6">
    <source>
        <dbReference type="EMBL" id="QDZ11347.1"/>
    </source>
</evidence>
<evidence type="ECO:0000256" key="3">
    <source>
        <dbReference type="ARBA" id="ARBA00023125"/>
    </source>
</evidence>
<dbReference type="AlphaFoldDB" id="A0A5B8LSN8"/>
<evidence type="ECO:0000256" key="2">
    <source>
        <dbReference type="ARBA" id="ARBA00023015"/>
    </source>
</evidence>
<evidence type="ECO:0000256" key="4">
    <source>
        <dbReference type="ARBA" id="ARBA00023163"/>
    </source>
</evidence>
<dbReference type="PROSITE" id="PS50931">
    <property type="entry name" value="HTH_LYSR"/>
    <property type="match status" value="1"/>
</dbReference>
<dbReference type="GO" id="GO:0003700">
    <property type="term" value="F:DNA-binding transcription factor activity"/>
    <property type="evidence" value="ECO:0007669"/>
    <property type="project" value="InterPro"/>
</dbReference>
<organism evidence="6 7">
    <name type="scientific">Devosia ginsengisoli</name>
    <dbReference type="NCBI Taxonomy" id="400770"/>
    <lineage>
        <taxon>Bacteria</taxon>
        <taxon>Pseudomonadati</taxon>
        <taxon>Pseudomonadota</taxon>
        <taxon>Alphaproteobacteria</taxon>
        <taxon>Hyphomicrobiales</taxon>
        <taxon>Devosiaceae</taxon>
        <taxon>Devosia</taxon>
    </lineage>
</organism>
<proteinExistence type="inferred from homology"/>
<dbReference type="PANTHER" id="PTHR30537:SF32">
    <property type="entry name" value="HTH-TYPE TRANSCRIPTIONAL REGULATOR DSDC"/>
    <property type="match status" value="1"/>
</dbReference>
<dbReference type="Proteomes" id="UP000315364">
    <property type="component" value="Chromosome"/>
</dbReference>
<comment type="similarity">
    <text evidence="1">Belongs to the LysR transcriptional regulatory family.</text>
</comment>
<dbReference type="InterPro" id="IPR005119">
    <property type="entry name" value="LysR_subst-bd"/>
</dbReference>
<dbReference type="Gene3D" id="1.10.10.10">
    <property type="entry name" value="Winged helix-like DNA-binding domain superfamily/Winged helix DNA-binding domain"/>
    <property type="match status" value="1"/>
</dbReference>
<dbReference type="InterPro" id="IPR000847">
    <property type="entry name" value="LysR_HTH_N"/>
</dbReference>
<keyword evidence="3" id="KW-0238">DNA-binding</keyword>
<dbReference type="KEGG" id="dea:FPZ08_11600"/>
<name>A0A5B8LSN8_9HYPH</name>
<dbReference type="Gene3D" id="3.40.190.10">
    <property type="entry name" value="Periplasmic binding protein-like II"/>
    <property type="match status" value="2"/>
</dbReference>
<sequence length="317" mass="35695">MRYIGVARKLDASLASDLWFFRVAAEQRSMKQAASELALTQSAVTQRIHRLEERLAIRLFNRTNKGIHLTEAGAMLYADLSKGFDLIATALTNASNVAAYGRVTVNCVPSLALEWLAPRLSDFTEANPNITVTLLADMTMLDTTQMSMGGIDVAIRYSPTPPSRVQVIAEFQEWLYPVATRDYIERYQANPEERITLIHDADPWTDTPSKVAEWIMWIEANGRPWGRRTRNTYFNMAYLAYQAASGGNGLAMGRHLLVNAYIRNGRMIALPGHEPMPGPRYFVLKRPAENRDDIDIFVAWLIEQMQGVAPPDKPSVY</sequence>
<evidence type="ECO:0000313" key="7">
    <source>
        <dbReference type="Proteomes" id="UP000315364"/>
    </source>
</evidence>
<dbReference type="PANTHER" id="PTHR30537">
    <property type="entry name" value="HTH-TYPE TRANSCRIPTIONAL REGULATOR"/>
    <property type="match status" value="1"/>
</dbReference>
<reference evidence="6 7" key="1">
    <citation type="submission" date="2019-07" db="EMBL/GenBank/DDBJ databases">
        <title>Full genome sequence of Devosia sp. Gsoil 520.</title>
        <authorList>
            <person name="Im W.-T."/>
        </authorList>
    </citation>
    <scope>NUCLEOTIDE SEQUENCE [LARGE SCALE GENOMIC DNA]</scope>
    <source>
        <strain evidence="6 7">Gsoil 520</strain>
    </source>
</reference>
<dbReference type="SUPFAM" id="SSF53850">
    <property type="entry name" value="Periplasmic binding protein-like II"/>
    <property type="match status" value="1"/>
</dbReference>
<feature type="domain" description="HTH lysR-type" evidence="5">
    <location>
        <begin position="21"/>
        <end position="70"/>
    </location>
</feature>
<accession>A0A5B8LSN8</accession>
<dbReference type="GO" id="GO:0006351">
    <property type="term" value="P:DNA-templated transcription"/>
    <property type="evidence" value="ECO:0007669"/>
    <property type="project" value="TreeGrafter"/>
</dbReference>
<dbReference type="InterPro" id="IPR058163">
    <property type="entry name" value="LysR-type_TF_proteobact-type"/>
</dbReference>
<dbReference type="EMBL" id="CP042304">
    <property type="protein sequence ID" value="QDZ11347.1"/>
    <property type="molecule type" value="Genomic_DNA"/>
</dbReference>
<keyword evidence="4" id="KW-0804">Transcription</keyword>
<keyword evidence="2" id="KW-0805">Transcription regulation</keyword>
<dbReference type="InterPro" id="IPR036388">
    <property type="entry name" value="WH-like_DNA-bd_sf"/>
</dbReference>